<protein>
    <recommendedName>
        <fullName evidence="6">Diadenylate cyclase</fullName>
        <shortName evidence="6">DAC</shortName>
        <ecNumber evidence="6">2.7.7.85</ecNumber>
    </recommendedName>
    <alternativeName>
        <fullName evidence="6">Cyclic-di-AMP synthase</fullName>
        <shortName evidence="6">c-di-AMP synthase</shortName>
    </alternativeName>
</protein>
<dbReference type="InterPro" id="IPR036888">
    <property type="entry name" value="DNA_integrity_DisA_N_sf"/>
</dbReference>
<dbReference type="OrthoDB" id="9807385at2"/>
<evidence type="ECO:0000256" key="6">
    <source>
        <dbReference type="HAMAP-Rule" id="MF_00838"/>
    </source>
</evidence>
<evidence type="ECO:0000256" key="3">
    <source>
        <dbReference type="ARBA" id="ARBA00022695"/>
    </source>
</evidence>
<dbReference type="InterPro" id="IPR034693">
    <property type="entry name" value="CdaS"/>
</dbReference>
<dbReference type="AlphaFoldDB" id="A0A7V7UY74"/>
<comment type="function">
    <text evidence="6">Catalyzes the condensation of 2 ATP molecules into cyclic di-AMP (c-di-AMP), a second messenger used to regulate differing processes in different bacteria.</text>
</comment>
<dbReference type="InterPro" id="IPR019457">
    <property type="entry name" value="CdaS_N"/>
</dbReference>
<keyword evidence="6" id="KW-1133">Transmembrane helix</keyword>
<keyword evidence="3 6" id="KW-0548">Nucleotidyltransferase</keyword>
<dbReference type="Proteomes" id="UP000441354">
    <property type="component" value="Unassembled WGS sequence"/>
</dbReference>
<dbReference type="SUPFAM" id="SSF143597">
    <property type="entry name" value="YojJ-like"/>
    <property type="match status" value="1"/>
</dbReference>
<comment type="similarity">
    <text evidence="6">Belongs to the adenylate cyclase family. DacB/CdaS subfamily.</text>
</comment>
<dbReference type="EC" id="2.7.7.85" evidence="6"/>
<comment type="caution">
    <text evidence="8">The sequence shown here is derived from an EMBL/GenBank/DDBJ whole genome shotgun (WGS) entry which is preliminary data.</text>
</comment>
<gene>
    <name evidence="6" type="primary">dacB</name>
    <name evidence="8" type="ORF">F7732_05145</name>
</gene>
<dbReference type="GO" id="GO:0106408">
    <property type="term" value="F:diadenylate cyclase activity"/>
    <property type="evidence" value="ECO:0007669"/>
    <property type="project" value="UniProtKB-EC"/>
</dbReference>
<dbReference type="InterPro" id="IPR053472">
    <property type="entry name" value="DAC_CdaS-like"/>
</dbReference>
<keyword evidence="6" id="KW-0472">Membrane</keyword>
<dbReference type="Pfam" id="PF02457">
    <property type="entry name" value="DAC"/>
    <property type="match status" value="1"/>
</dbReference>
<dbReference type="NCBIfam" id="NF038328">
    <property type="entry name" value="c-di-AMP_CdaS"/>
    <property type="match status" value="1"/>
</dbReference>
<proteinExistence type="inferred from homology"/>
<feature type="domain" description="DAC" evidence="7">
    <location>
        <begin position="54"/>
        <end position="199"/>
    </location>
</feature>
<keyword evidence="2 6" id="KW-0808">Transferase</keyword>
<organism evidence="8 9">
    <name type="scientific">Bacillus mesophilum</name>
    <dbReference type="NCBI Taxonomy" id="1071718"/>
    <lineage>
        <taxon>Bacteria</taxon>
        <taxon>Bacillati</taxon>
        <taxon>Bacillota</taxon>
        <taxon>Bacilli</taxon>
        <taxon>Bacillales</taxon>
        <taxon>Bacillaceae</taxon>
        <taxon>Bacillus</taxon>
    </lineage>
</organism>
<dbReference type="HAMAP" id="MF_00838">
    <property type="entry name" value="DacB"/>
    <property type="match status" value="1"/>
</dbReference>
<evidence type="ECO:0000256" key="5">
    <source>
        <dbReference type="ARBA" id="ARBA00022840"/>
    </source>
</evidence>
<keyword evidence="9" id="KW-1185">Reference proteome</keyword>
<evidence type="ECO:0000256" key="1">
    <source>
        <dbReference type="ARBA" id="ARBA00000877"/>
    </source>
</evidence>
<dbReference type="PANTHER" id="PTHR34185">
    <property type="entry name" value="DIADENYLATE CYCLASE"/>
    <property type="match status" value="1"/>
</dbReference>
<reference evidence="8 9" key="1">
    <citation type="journal article" date="2014" name="Arch. Microbiol.">
        <title>Bacillus mesophilum sp. nov., strain IITR-54T, a novel 4-chlorobiphenyl dechlorinating bacterium.</title>
        <authorList>
            <person name="Manickam N."/>
            <person name="Singh N.K."/>
            <person name="Bajaj A."/>
            <person name="Kumar R.M."/>
            <person name="Kaur G."/>
            <person name="Kaur N."/>
            <person name="Bala M."/>
            <person name="Kumar A."/>
            <person name="Mayilraj S."/>
        </authorList>
    </citation>
    <scope>NUCLEOTIDE SEQUENCE [LARGE SCALE GENOMIC DNA]</scope>
    <source>
        <strain evidence="8 9">IITR-54</strain>
    </source>
</reference>
<accession>A0A7V7UY74</accession>
<dbReference type="Gene3D" id="3.40.1700.10">
    <property type="entry name" value="DNA integrity scanning protein, DisA, N-terminal domain"/>
    <property type="match status" value="1"/>
</dbReference>
<dbReference type="InterPro" id="IPR050338">
    <property type="entry name" value="DisA"/>
</dbReference>
<keyword evidence="4 6" id="KW-0547">Nucleotide-binding</keyword>
<evidence type="ECO:0000313" key="9">
    <source>
        <dbReference type="Proteomes" id="UP000441354"/>
    </source>
</evidence>
<evidence type="ECO:0000313" key="8">
    <source>
        <dbReference type="EMBL" id="KAB2333482.1"/>
    </source>
</evidence>
<dbReference type="GO" id="GO:0005524">
    <property type="term" value="F:ATP binding"/>
    <property type="evidence" value="ECO:0007669"/>
    <property type="project" value="UniProtKB-UniRule"/>
</dbReference>
<dbReference type="Gene3D" id="1.10.287.770">
    <property type="entry name" value="YojJ-like"/>
    <property type="match status" value="1"/>
</dbReference>
<keyword evidence="6" id="KW-0812">Transmembrane</keyword>
<name>A0A7V7UY74_9BACI</name>
<evidence type="ECO:0000256" key="4">
    <source>
        <dbReference type="ARBA" id="ARBA00022741"/>
    </source>
</evidence>
<dbReference type="GO" id="GO:0004016">
    <property type="term" value="F:adenylate cyclase activity"/>
    <property type="evidence" value="ECO:0007669"/>
    <property type="project" value="UniProtKB-UniRule"/>
</dbReference>
<dbReference type="Pfam" id="PF10372">
    <property type="entry name" value="CdaS_N"/>
    <property type="match status" value="1"/>
</dbReference>
<dbReference type="EMBL" id="WBOT01000002">
    <property type="protein sequence ID" value="KAB2333482.1"/>
    <property type="molecule type" value="Genomic_DNA"/>
</dbReference>
<comment type="catalytic activity">
    <reaction evidence="1 6">
        <text>2 ATP = 3',3'-c-di-AMP + 2 diphosphate</text>
        <dbReference type="Rhea" id="RHEA:35655"/>
        <dbReference type="ChEBI" id="CHEBI:30616"/>
        <dbReference type="ChEBI" id="CHEBI:33019"/>
        <dbReference type="ChEBI" id="CHEBI:71500"/>
        <dbReference type="EC" id="2.7.7.85"/>
    </reaction>
</comment>
<comment type="subunit">
    <text evidence="6">Probably oligomerizes.</text>
</comment>
<dbReference type="InterPro" id="IPR003390">
    <property type="entry name" value="DNA_integrity_scan_DisA_N"/>
</dbReference>
<evidence type="ECO:0000256" key="2">
    <source>
        <dbReference type="ARBA" id="ARBA00022679"/>
    </source>
</evidence>
<dbReference type="RefSeq" id="WP_151572757.1">
    <property type="nucleotide sequence ID" value="NZ_WBOT01000002.1"/>
</dbReference>
<sequence>MIYGPEQYKNDVDRYIVSIKDQLLKLSGTWNVQSCCILEDFELLQKQVMEAHNLASTYYLQSYLLPYTDEAATLSLAAQHLSERRHGGLIVIERKEDVTAYMHNGIEVGAKVSYTMLETIFYDGNPLHDGAVHIRKDEILSAGNILPVAKSEQQGKKIGTRHRAAIGISEVTDAIAIVVSEETGRISFALQGKLYTVRN</sequence>
<dbReference type="GO" id="GO:0006171">
    <property type="term" value="P:cAMP biosynthetic process"/>
    <property type="evidence" value="ECO:0007669"/>
    <property type="project" value="InterPro"/>
</dbReference>
<dbReference type="PROSITE" id="PS51794">
    <property type="entry name" value="DAC"/>
    <property type="match status" value="1"/>
</dbReference>
<keyword evidence="5 6" id="KW-0067">ATP-binding</keyword>
<keyword evidence="6" id="KW-1003">Cell membrane</keyword>
<dbReference type="PANTHER" id="PTHR34185:SF2">
    <property type="entry name" value="CYCLIC DI-AMP SYNTHASE CDAS"/>
    <property type="match status" value="1"/>
</dbReference>
<evidence type="ECO:0000259" key="7">
    <source>
        <dbReference type="PROSITE" id="PS51794"/>
    </source>
</evidence>